<feature type="region of interest" description="Disordered" evidence="1">
    <location>
        <begin position="1"/>
        <end position="51"/>
    </location>
</feature>
<evidence type="ECO:0000313" key="2">
    <source>
        <dbReference type="EMBL" id="KAF0042941.1"/>
    </source>
</evidence>
<dbReference type="EMBL" id="VEVO01000004">
    <property type="protein sequence ID" value="KAF0042941.1"/>
    <property type="molecule type" value="Genomic_DNA"/>
</dbReference>
<sequence>MRSDSSGVTNHSRGHHPFFDRQCGQRVPSQGLTSTQNHRQHNSRSMKSRAGESPFFVSAAGLIDNQADMSVLNFDPYNTRRLRVLFNQSPNCHRDKLN</sequence>
<dbReference type="AlphaFoldDB" id="A0A6A4TJ97"/>
<gene>
    <name evidence="2" type="ORF">F2P81_004278</name>
</gene>
<feature type="compositionally biased region" description="Polar residues" evidence="1">
    <location>
        <begin position="1"/>
        <end position="11"/>
    </location>
</feature>
<feature type="compositionally biased region" description="Basic residues" evidence="1">
    <location>
        <begin position="38"/>
        <end position="47"/>
    </location>
</feature>
<proteinExistence type="predicted"/>
<name>A0A6A4TJ97_SCOMX</name>
<feature type="compositionally biased region" description="Polar residues" evidence="1">
    <location>
        <begin position="27"/>
        <end position="37"/>
    </location>
</feature>
<dbReference type="Proteomes" id="UP000438429">
    <property type="component" value="Unassembled WGS sequence"/>
</dbReference>
<organism evidence="2 3">
    <name type="scientific">Scophthalmus maximus</name>
    <name type="common">Turbot</name>
    <name type="synonym">Psetta maxima</name>
    <dbReference type="NCBI Taxonomy" id="52904"/>
    <lineage>
        <taxon>Eukaryota</taxon>
        <taxon>Metazoa</taxon>
        <taxon>Chordata</taxon>
        <taxon>Craniata</taxon>
        <taxon>Vertebrata</taxon>
        <taxon>Euteleostomi</taxon>
        <taxon>Actinopterygii</taxon>
        <taxon>Neopterygii</taxon>
        <taxon>Teleostei</taxon>
        <taxon>Neoteleostei</taxon>
        <taxon>Acanthomorphata</taxon>
        <taxon>Carangaria</taxon>
        <taxon>Pleuronectiformes</taxon>
        <taxon>Pleuronectoidei</taxon>
        <taxon>Scophthalmidae</taxon>
        <taxon>Scophthalmus</taxon>
    </lineage>
</organism>
<reference evidence="2 3" key="1">
    <citation type="submission" date="2019-06" db="EMBL/GenBank/DDBJ databases">
        <title>Draft genomes of female and male turbot (Scophthalmus maximus).</title>
        <authorList>
            <person name="Xu H."/>
            <person name="Xu X.-W."/>
            <person name="Shao C."/>
            <person name="Chen S."/>
        </authorList>
    </citation>
    <scope>NUCLEOTIDE SEQUENCE [LARGE SCALE GENOMIC DNA]</scope>
    <source>
        <strain evidence="2">Ysfricsl-2016a</strain>
        <tissue evidence="2">Blood</tissue>
    </source>
</reference>
<evidence type="ECO:0000256" key="1">
    <source>
        <dbReference type="SAM" id="MobiDB-lite"/>
    </source>
</evidence>
<comment type="caution">
    <text evidence="2">The sequence shown here is derived from an EMBL/GenBank/DDBJ whole genome shotgun (WGS) entry which is preliminary data.</text>
</comment>
<evidence type="ECO:0000313" key="3">
    <source>
        <dbReference type="Proteomes" id="UP000438429"/>
    </source>
</evidence>
<accession>A0A6A4TJ97</accession>
<protein>
    <submittedName>
        <fullName evidence="2">Uncharacterized protein</fullName>
    </submittedName>
</protein>